<dbReference type="GO" id="GO:0016491">
    <property type="term" value="F:oxidoreductase activity"/>
    <property type="evidence" value="ECO:0007669"/>
    <property type="project" value="UniProtKB-KW"/>
</dbReference>
<dbReference type="Pfam" id="PF07992">
    <property type="entry name" value="Pyr_redox_2"/>
    <property type="match status" value="1"/>
</dbReference>
<proteinExistence type="predicted"/>
<name>A0A7W8QIM2_9ACTN</name>
<dbReference type="InterPro" id="IPR051691">
    <property type="entry name" value="Metab_Enz_Cyan_OpOx_G3PDH"/>
</dbReference>
<keyword evidence="4" id="KW-1185">Reference proteome</keyword>
<evidence type="ECO:0000313" key="3">
    <source>
        <dbReference type="EMBL" id="MBB5430206.1"/>
    </source>
</evidence>
<dbReference type="Gene3D" id="3.50.50.60">
    <property type="entry name" value="FAD/NAD(P)-binding domain"/>
    <property type="match status" value="3"/>
</dbReference>
<evidence type="ECO:0000256" key="1">
    <source>
        <dbReference type="ARBA" id="ARBA00023002"/>
    </source>
</evidence>
<dbReference type="PRINTS" id="PR00469">
    <property type="entry name" value="PNDRDTASEII"/>
</dbReference>
<comment type="caution">
    <text evidence="3">The sequence shown here is derived from an EMBL/GenBank/DDBJ whole genome shotgun (WGS) entry which is preliminary data.</text>
</comment>
<dbReference type="Proteomes" id="UP000572635">
    <property type="component" value="Unassembled WGS sequence"/>
</dbReference>
<accession>A0A7W8QIM2</accession>
<dbReference type="PANTHER" id="PTHR42949:SF3">
    <property type="entry name" value="ANAEROBIC GLYCEROL-3-PHOSPHATE DEHYDROGENASE SUBUNIT B"/>
    <property type="match status" value="1"/>
</dbReference>
<dbReference type="EMBL" id="JACHDB010000001">
    <property type="protein sequence ID" value="MBB5430206.1"/>
    <property type="molecule type" value="Genomic_DNA"/>
</dbReference>
<reference evidence="3 4" key="1">
    <citation type="submission" date="2020-08" db="EMBL/GenBank/DDBJ databases">
        <title>Sequencing the genomes of 1000 actinobacteria strains.</title>
        <authorList>
            <person name="Klenk H.-P."/>
        </authorList>
    </citation>
    <scope>NUCLEOTIDE SEQUENCE [LARGE SCALE GENOMIC DNA]</scope>
    <source>
        <strain evidence="3 4">DSM 44551</strain>
    </source>
</reference>
<feature type="domain" description="FAD/NAD(P)-binding" evidence="2">
    <location>
        <begin position="7"/>
        <end position="320"/>
    </location>
</feature>
<dbReference type="PANTHER" id="PTHR42949">
    <property type="entry name" value="ANAEROBIC GLYCEROL-3-PHOSPHATE DEHYDROGENASE SUBUNIT B"/>
    <property type="match status" value="1"/>
</dbReference>
<gene>
    <name evidence="3" type="ORF">HDA36_000290</name>
</gene>
<dbReference type="InterPro" id="IPR023753">
    <property type="entry name" value="FAD/NAD-binding_dom"/>
</dbReference>
<evidence type="ECO:0000259" key="2">
    <source>
        <dbReference type="Pfam" id="PF07992"/>
    </source>
</evidence>
<keyword evidence="1" id="KW-0560">Oxidoreductase</keyword>
<dbReference type="PRINTS" id="PR00368">
    <property type="entry name" value="FADPNR"/>
</dbReference>
<organism evidence="3 4">
    <name type="scientific">Nocardiopsis composta</name>
    <dbReference type="NCBI Taxonomy" id="157465"/>
    <lineage>
        <taxon>Bacteria</taxon>
        <taxon>Bacillati</taxon>
        <taxon>Actinomycetota</taxon>
        <taxon>Actinomycetes</taxon>
        <taxon>Streptosporangiales</taxon>
        <taxon>Nocardiopsidaceae</taxon>
        <taxon>Nocardiopsis</taxon>
    </lineage>
</organism>
<dbReference type="AlphaFoldDB" id="A0A7W8QIM2"/>
<protein>
    <submittedName>
        <fullName evidence="3">NADPH-dependent 2,4-dienoyl-CoA reductase/sulfur reductase-like enzyme</fullName>
    </submittedName>
</protein>
<evidence type="ECO:0000313" key="4">
    <source>
        <dbReference type="Proteomes" id="UP000572635"/>
    </source>
</evidence>
<dbReference type="SUPFAM" id="SSF51905">
    <property type="entry name" value="FAD/NAD(P)-binding domain"/>
    <property type="match status" value="1"/>
</dbReference>
<sequence length="364" mass="36475">MSRETARVTVVGAGPAGLAAARAAAAAGAGVLLIDSEPAPGGQYLRRDALAGAGGSARRDRATALPAGVEHLPDTAVWAVEPAPGGGRRLHLRTGPADAPGRRGRTVDAAALVLATGAHDRALPFPGWDLPGVYTAGAAQALAKEQRIAVGRRVLLAGTGPFLLPVAGSLIGAGARVRAVLEAGEPVTGWLRDPAGLAAGAGKLGELAGHLALLARHRVPYRPRTAVAEAHGDGAVRAATTVRLDRDWNPVPGTERTVEADAVCVGFGFTPRTELAVAAGCAMADGFAVVDAAQATSVPGVFAAGELTGIGGADLAAAEGEVAGAAAARLLGHDARPPLRALRRVRRGRRFAAALAAAHPVRPG</sequence>
<dbReference type="InterPro" id="IPR036188">
    <property type="entry name" value="FAD/NAD-bd_sf"/>
</dbReference>
<dbReference type="RefSeq" id="WP_281397645.1">
    <property type="nucleotide sequence ID" value="NZ_JACHDB010000001.1"/>
</dbReference>